<feature type="transmembrane region" description="Helical" evidence="1">
    <location>
        <begin position="59"/>
        <end position="83"/>
    </location>
</feature>
<proteinExistence type="predicted"/>
<reference evidence="3" key="1">
    <citation type="submission" date="2017-04" db="EMBL/GenBank/DDBJ databases">
        <authorList>
            <person name="Varghese N."/>
            <person name="Submissions S."/>
        </authorList>
    </citation>
    <scope>NUCLEOTIDE SEQUENCE [LARGE SCALE GENOMIC DNA]</scope>
    <source>
        <strain evidence="3">LMG 29540</strain>
    </source>
</reference>
<evidence type="ECO:0000256" key="1">
    <source>
        <dbReference type="SAM" id="Phobius"/>
    </source>
</evidence>
<dbReference type="Proteomes" id="UP000193228">
    <property type="component" value="Unassembled WGS sequence"/>
</dbReference>
<accession>A0A1X7KD93</accession>
<sequence>MKKALICIALALLMMLPVTIGIVRIPIVEKWLASSAGYEFFIPLFKALGSIGGESNMDIIFAATLVVGFVVSLVLAAALLAIVSRLRHTHRR</sequence>
<name>A0A1X7KD93_9BURK</name>
<organism evidence="2 3">
    <name type="scientific">Paraburkholderia susongensis</name>
    <dbReference type="NCBI Taxonomy" id="1515439"/>
    <lineage>
        <taxon>Bacteria</taxon>
        <taxon>Pseudomonadati</taxon>
        <taxon>Pseudomonadota</taxon>
        <taxon>Betaproteobacteria</taxon>
        <taxon>Burkholderiales</taxon>
        <taxon>Burkholderiaceae</taxon>
        <taxon>Paraburkholderia</taxon>
    </lineage>
</organism>
<evidence type="ECO:0000313" key="2">
    <source>
        <dbReference type="EMBL" id="SMG39134.1"/>
    </source>
</evidence>
<keyword evidence="1" id="KW-1133">Transmembrane helix</keyword>
<keyword evidence="1" id="KW-0812">Transmembrane</keyword>
<gene>
    <name evidence="2" type="ORF">SAMN06265784_103637</name>
</gene>
<keyword evidence="3" id="KW-1185">Reference proteome</keyword>
<dbReference type="AlphaFoldDB" id="A0A1X7KD93"/>
<keyword evidence="1" id="KW-0472">Membrane</keyword>
<dbReference type="STRING" id="1515439.SAMN06265784_103637"/>
<evidence type="ECO:0000313" key="3">
    <source>
        <dbReference type="Proteomes" id="UP000193228"/>
    </source>
</evidence>
<protein>
    <submittedName>
        <fullName evidence="2">Uncharacterized protein</fullName>
    </submittedName>
</protein>
<dbReference type="RefSeq" id="WP_085483231.1">
    <property type="nucleotide sequence ID" value="NZ_FXAT01000003.1"/>
</dbReference>
<dbReference type="EMBL" id="FXAT01000003">
    <property type="protein sequence ID" value="SMG39134.1"/>
    <property type="molecule type" value="Genomic_DNA"/>
</dbReference>